<evidence type="ECO:0000313" key="2">
    <source>
        <dbReference type="Ensembl" id="ENSCINP00000006745.3"/>
    </source>
</evidence>
<dbReference type="RefSeq" id="XP_009859728.1">
    <property type="nucleotide sequence ID" value="XM_009861426.1"/>
</dbReference>
<feature type="coiled-coil region" evidence="1">
    <location>
        <begin position="27"/>
        <end position="78"/>
    </location>
</feature>
<sequence length="267" mass="31300">MIKEYDRQADQLEKVTGIPFTNLNNLLSCLRNQIDSNENLKQQTKRKARKTENMQSLLGRLQNELHQLKYQHEELIQKKIAATEVRTSIAEKTRAEKEKQLFNKKRLADDVRTCCESLLSHLIRSTSNMSIRIPTPYHKFKTATDKDRALSFESCMKAVEMVNDRARAYLKHSALNENTILDLSLVNEDSDDLIHENNNRIPGQLERRMSEEFDNYNVTTNDRYVSREMIKQQAEQYTDVTGGKETKLNIMFDKVDRMIMFRSINYV</sequence>
<gene>
    <name evidence="2" type="primary">LOC100183561</name>
</gene>
<reference evidence="2" key="4">
    <citation type="submission" date="2025-09" db="UniProtKB">
        <authorList>
            <consortium name="Ensembl"/>
        </authorList>
    </citation>
    <scope>IDENTIFICATION</scope>
</reference>
<organism evidence="2 3">
    <name type="scientific">Ciona intestinalis</name>
    <name type="common">Transparent sea squirt</name>
    <name type="synonym">Ascidia intestinalis</name>
    <dbReference type="NCBI Taxonomy" id="7719"/>
    <lineage>
        <taxon>Eukaryota</taxon>
        <taxon>Metazoa</taxon>
        <taxon>Chordata</taxon>
        <taxon>Tunicata</taxon>
        <taxon>Ascidiacea</taxon>
        <taxon>Phlebobranchia</taxon>
        <taxon>Cionidae</taxon>
        <taxon>Ciona</taxon>
    </lineage>
</organism>
<dbReference type="KEGG" id="cin:100183561"/>
<keyword evidence="3" id="KW-1185">Reference proteome</keyword>
<evidence type="ECO:0000256" key="1">
    <source>
        <dbReference type="SAM" id="Coils"/>
    </source>
</evidence>
<name>F6WN88_CIOIN</name>
<reference evidence="2" key="3">
    <citation type="submission" date="2025-08" db="UniProtKB">
        <authorList>
            <consortium name="Ensembl"/>
        </authorList>
    </citation>
    <scope>IDENTIFICATION</scope>
</reference>
<dbReference type="InParanoid" id="F6WN88"/>
<dbReference type="Proteomes" id="UP000008144">
    <property type="component" value="Chromosome 9"/>
</dbReference>
<dbReference type="AlphaFoldDB" id="F6WN88"/>
<dbReference type="Ensembl" id="ENSCINT00000006745.3">
    <property type="protein sequence ID" value="ENSCINP00000006745.3"/>
    <property type="gene ID" value="ENSCING00000003282.3"/>
</dbReference>
<reference evidence="3" key="1">
    <citation type="journal article" date="2002" name="Science">
        <title>The draft genome of Ciona intestinalis: insights into chordate and vertebrate origins.</title>
        <authorList>
            <person name="Dehal P."/>
            <person name="Satou Y."/>
            <person name="Campbell R.K."/>
            <person name="Chapman J."/>
            <person name="Degnan B."/>
            <person name="De Tomaso A."/>
            <person name="Davidson B."/>
            <person name="Di Gregorio A."/>
            <person name="Gelpke M."/>
            <person name="Goodstein D.M."/>
            <person name="Harafuji N."/>
            <person name="Hastings K.E."/>
            <person name="Ho I."/>
            <person name="Hotta K."/>
            <person name="Huang W."/>
            <person name="Kawashima T."/>
            <person name="Lemaire P."/>
            <person name="Martinez D."/>
            <person name="Meinertzhagen I.A."/>
            <person name="Necula S."/>
            <person name="Nonaka M."/>
            <person name="Putnam N."/>
            <person name="Rash S."/>
            <person name="Saiga H."/>
            <person name="Satake M."/>
            <person name="Terry A."/>
            <person name="Yamada L."/>
            <person name="Wang H.G."/>
            <person name="Awazu S."/>
            <person name="Azumi K."/>
            <person name="Boore J."/>
            <person name="Branno M."/>
            <person name="Chin-Bow S."/>
            <person name="DeSantis R."/>
            <person name="Doyle S."/>
            <person name="Francino P."/>
            <person name="Keys D.N."/>
            <person name="Haga S."/>
            <person name="Hayashi H."/>
            <person name="Hino K."/>
            <person name="Imai K.S."/>
            <person name="Inaba K."/>
            <person name="Kano S."/>
            <person name="Kobayashi K."/>
            <person name="Kobayashi M."/>
            <person name="Lee B.I."/>
            <person name="Makabe K.W."/>
            <person name="Manohar C."/>
            <person name="Matassi G."/>
            <person name="Medina M."/>
            <person name="Mochizuki Y."/>
            <person name="Mount S."/>
            <person name="Morishita T."/>
            <person name="Miura S."/>
            <person name="Nakayama A."/>
            <person name="Nishizaka S."/>
            <person name="Nomoto H."/>
            <person name="Ohta F."/>
            <person name="Oishi K."/>
            <person name="Rigoutsos I."/>
            <person name="Sano M."/>
            <person name="Sasaki A."/>
            <person name="Sasakura Y."/>
            <person name="Shoguchi E."/>
            <person name="Shin-i T."/>
            <person name="Spagnuolo A."/>
            <person name="Stainier D."/>
            <person name="Suzuki M.M."/>
            <person name="Tassy O."/>
            <person name="Takatori N."/>
            <person name="Tokuoka M."/>
            <person name="Yagi K."/>
            <person name="Yoshizaki F."/>
            <person name="Wada S."/>
            <person name="Zhang C."/>
            <person name="Hyatt P.D."/>
            <person name="Larimer F."/>
            <person name="Detter C."/>
            <person name="Doggett N."/>
            <person name="Glavina T."/>
            <person name="Hawkins T."/>
            <person name="Richardson P."/>
            <person name="Lucas S."/>
            <person name="Kohara Y."/>
            <person name="Levine M."/>
            <person name="Satoh N."/>
            <person name="Rokhsar D.S."/>
        </authorList>
    </citation>
    <scope>NUCLEOTIDE SEQUENCE [LARGE SCALE GENOMIC DNA]</scope>
</reference>
<proteinExistence type="predicted"/>
<accession>F6WN88</accession>
<protein>
    <submittedName>
        <fullName evidence="2">Myosin heavy chain, striated muscle-like</fullName>
    </submittedName>
</protein>
<accession>A0A1W3JQM2</accession>
<dbReference type="GeneID" id="100183561"/>
<reference evidence="2" key="2">
    <citation type="journal article" date="2008" name="Genome Biol.">
        <title>Improved genome assembly and evidence-based global gene model set for the chordate Ciona intestinalis: new insight into intron and operon populations.</title>
        <authorList>
            <person name="Satou Y."/>
            <person name="Mineta K."/>
            <person name="Ogasawara M."/>
            <person name="Sasakura Y."/>
            <person name="Shoguchi E."/>
            <person name="Ueno K."/>
            <person name="Yamada L."/>
            <person name="Matsumoto J."/>
            <person name="Wasserscheid J."/>
            <person name="Dewar K."/>
            <person name="Wiley G.B."/>
            <person name="Macmil S.L."/>
            <person name="Roe B.A."/>
            <person name="Zeller R.W."/>
            <person name="Hastings K.E."/>
            <person name="Lemaire P."/>
            <person name="Lindquist E."/>
            <person name="Endo T."/>
            <person name="Hotta K."/>
            <person name="Inaba K."/>
        </authorList>
    </citation>
    <scope>NUCLEOTIDE SEQUENCE [LARGE SCALE GENOMIC DNA]</scope>
    <source>
        <strain evidence="2">wild type</strain>
    </source>
</reference>
<evidence type="ECO:0000313" key="3">
    <source>
        <dbReference type="Proteomes" id="UP000008144"/>
    </source>
</evidence>
<keyword evidence="1" id="KW-0175">Coiled coil</keyword>
<dbReference type="HOGENOM" id="CLU_1041900_0_0_1"/>
<dbReference type="EMBL" id="EAAA01002964">
    <property type="status" value="NOT_ANNOTATED_CDS"/>
    <property type="molecule type" value="Genomic_DNA"/>
</dbReference>